<dbReference type="EMBL" id="BJLH01000010">
    <property type="protein sequence ID" value="GEA61171.1"/>
    <property type="molecule type" value="Genomic_DNA"/>
</dbReference>
<keyword evidence="2 4" id="KW-0238">DNA-binding</keyword>
<dbReference type="Gene3D" id="1.10.357.10">
    <property type="entry name" value="Tetracycline Repressor, domain 2"/>
    <property type="match status" value="1"/>
</dbReference>
<dbReference type="InterPro" id="IPR001647">
    <property type="entry name" value="HTH_TetR"/>
</dbReference>
<dbReference type="InterPro" id="IPR009057">
    <property type="entry name" value="Homeodomain-like_sf"/>
</dbReference>
<keyword evidence="8" id="KW-1185">Reference proteome</keyword>
<name>A0A4Y3INT3_9VIBR</name>
<dbReference type="OrthoDB" id="9151800at2"/>
<evidence type="ECO:0000256" key="2">
    <source>
        <dbReference type="ARBA" id="ARBA00023125"/>
    </source>
</evidence>
<reference evidence="7 8" key="1">
    <citation type="submission" date="2019-06" db="EMBL/GenBank/DDBJ databases">
        <title>Whole genome shotgun sequence of Vibrio comitans NBRC 102076.</title>
        <authorList>
            <person name="Hosoyama A."/>
            <person name="Uohara A."/>
            <person name="Ohji S."/>
            <person name="Ichikawa N."/>
        </authorList>
    </citation>
    <scope>NUCLEOTIDE SEQUENCE [LARGE SCALE GENOMIC DNA]</scope>
    <source>
        <strain evidence="7 8">NBRC 102076</strain>
    </source>
</reference>
<feature type="DNA-binding region" description="H-T-H motif" evidence="4">
    <location>
        <begin position="40"/>
        <end position="59"/>
    </location>
</feature>
<proteinExistence type="predicted"/>
<keyword evidence="3" id="KW-0804">Transcription</keyword>
<accession>A0A4Y3INT3</accession>
<evidence type="ECO:0000256" key="1">
    <source>
        <dbReference type="ARBA" id="ARBA00023015"/>
    </source>
</evidence>
<dbReference type="SUPFAM" id="SSF46689">
    <property type="entry name" value="Homeodomain-like"/>
    <property type="match status" value="1"/>
</dbReference>
<evidence type="ECO:0000256" key="4">
    <source>
        <dbReference type="PROSITE-ProRule" id="PRU00335"/>
    </source>
</evidence>
<dbReference type="Proteomes" id="UP000318242">
    <property type="component" value="Unassembled WGS sequence"/>
</dbReference>
<sequence length="207" mass="23200">MKETKRYIGRQNRQKATQTRADILNEAYNLFSSNGFEGTSLRMIANHSGVTHATITHHFGCKKQVYLAAIQECANQYCSTIQTIANKHSNQPNKAYSFSGLVSELLQTTIKYAGLFRLLGAVRCEDFEEYACITAKIDTAHEELLPLFADLKSRSPHLSRLSFNSFILLLIGTVSVPIIMKESHNESPSAQQLENKDRGSILEALLF</sequence>
<dbReference type="PANTHER" id="PTHR47506:SF6">
    <property type="entry name" value="HTH-TYPE TRANSCRIPTIONAL REPRESSOR NEMR"/>
    <property type="match status" value="1"/>
</dbReference>
<dbReference type="AlphaFoldDB" id="A0A4Y3INT3"/>
<dbReference type="Pfam" id="PF00440">
    <property type="entry name" value="TetR_N"/>
    <property type="match status" value="1"/>
</dbReference>
<keyword evidence="1" id="KW-0805">Transcription regulation</keyword>
<dbReference type="RefSeq" id="WP_141271557.1">
    <property type="nucleotide sequence ID" value="NZ_BJLH01000010.1"/>
</dbReference>
<keyword evidence="5" id="KW-0472">Membrane</keyword>
<dbReference type="PRINTS" id="PR00455">
    <property type="entry name" value="HTHTETR"/>
</dbReference>
<keyword evidence="5" id="KW-0812">Transmembrane</keyword>
<comment type="caution">
    <text evidence="7">The sequence shown here is derived from an EMBL/GenBank/DDBJ whole genome shotgun (WGS) entry which is preliminary data.</text>
</comment>
<keyword evidence="5" id="KW-1133">Transmembrane helix</keyword>
<evidence type="ECO:0000256" key="5">
    <source>
        <dbReference type="SAM" id="Phobius"/>
    </source>
</evidence>
<evidence type="ECO:0000313" key="7">
    <source>
        <dbReference type="EMBL" id="GEA61171.1"/>
    </source>
</evidence>
<dbReference type="PANTHER" id="PTHR47506">
    <property type="entry name" value="TRANSCRIPTIONAL REGULATORY PROTEIN"/>
    <property type="match status" value="1"/>
</dbReference>
<dbReference type="PROSITE" id="PS50977">
    <property type="entry name" value="HTH_TETR_2"/>
    <property type="match status" value="1"/>
</dbReference>
<gene>
    <name evidence="7" type="ORF">VCO01S_23640</name>
</gene>
<dbReference type="GO" id="GO:0003677">
    <property type="term" value="F:DNA binding"/>
    <property type="evidence" value="ECO:0007669"/>
    <property type="project" value="UniProtKB-UniRule"/>
</dbReference>
<feature type="domain" description="HTH tetR-type" evidence="6">
    <location>
        <begin position="17"/>
        <end position="77"/>
    </location>
</feature>
<organism evidence="7 8">
    <name type="scientific">Vibrio comitans NBRC 102076</name>
    <dbReference type="NCBI Taxonomy" id="1219078"/>
    <lineage>
        <taxon>Bacteria</taxon>
        <taxon>Pseudomonadati</taxon>
        <taxon>Pseudomonadota</taxon>
        <taxon>Gammaproteobacteria</taxon>
        <taxon>Vibrionales</taxon>
        <taxon>Vibrionaceae</taxon>
        <taxon>Vibrio</taxon>
    </lineage>
</organism>
<evidence type="ECO:0000259" key="6">
    <source>
        <dbReference type="PROSITE" id="PS50977"/>
    </source>
</evidence>
<protein>
    <recommendedName>
        <fullName evidence="6">HTH tetR-type domain-containing protein</fullName>
    </recommendedName>
</protein>
<evidence type="ECO:0000313" key="8">
    <source>
        <dbReference type="Proteomes" id="UP000318242"/>
    </source>
</evidence>
<evidence type="ECO:0000256" key="3">
    <source>
        <dbReference type="ARBA" id="ARBA00023163"/>
    </source>
</evidence>
<feature type="transmembrane region" description="Helical" evidence="5">
    <location>
        <begin position="161"/>
        <end position="180"/>
    </location>
</feature>